<dbReference type="EMBL" id="ALPT02000119">
    <property type="protein sequence ID" value="KGA95630.1"/>
    <property type="molecule type" value="Genomic_DNA"/>
</dbReference>
<gene>
    <name evidence="4" type="ORF">AJ85_18935</name>
    <name evidence="3" type="ORF">BALCAV_0221235</name>
</gene>
<evidence type="ECO:0000313" key="5">
    <source>
        <dbReference type="Proteomes" id="UP000002754"/>
    </source>
</evidence>
<evidence type="ECO:0000259" key="2">
    <source>
        <dbReference type="Pfam" id="PF02272"/>
    </source>
</evidence>
<feature type="domain" description="DHHA1" evidence="2">
    <location>
        <begin position="227"/>
        <end position="306"/>
    </location>
</feature>
<dbReference type="InterPro" id="IPR003156">
    <property type="entry name" value="DHHA1_dom"/>
</dbReference>
<evidence type="ECO:0000313" key="3">
    <source>
        <dbReference type="EMBL" id="KGA95630.1"/>
    </source>
</evidence>
<dbReference type="Pfam" id="PF02272">
    <property type="entry name" value="DHHA1"/>
    <property type="match status" value="1"/>
</dbReference>
<evidence type="ECO:0000313" key="6">
    <source>
        <dbReference type="Proteomes" id="UP000297014"/>
    </source>
</evidence>
<dbReference type="Proteomes" id="UP000297014">
    <property type="component" value="Unassembled WGS sequence"/>
</dbReference>
<protein>
    <submittedName>
        <fullName evidence="3">Oligoribonuclease</fullName>
    </submittedName>
</protein>
<dbReference type="PANTHER" id="PTHR47618:SF1">
    <property type="entry name" value="BIFUNCTIONAL OLIGORIBONUCLEASE AND PAP PHOSPHATASE NRNA"/>
    <property type="match status" value="1"/>
</dbReference>
<feature type="domain" description="DDH" evidence="1">
    <location>
        <begin position="15"/>
        <end position="153"/>
    </location>
</feature>
<dbReference type="InterPro" id="IPR051319">
    <property type="entry name" value="Oligoribo/pAp-PDE_c-di-AMP_PDE"/>
</dbReference>
<evidence type="ECO:0000259" key="1">
    <source>
        <dbReference type="Pfam" id="PF01368"/>
    </source>
</evidence>
<comment type="caution">
    <text evidence="3">The sequence shown here is derived from an EMBL/GenBank/DDBJ whole genome shotgun (WGS) entry which is preliminary data.</text>
</comment>
<dbReference type="Gene3D" id="3.90.1640.10">
    <property type="entry name" value="inorganic pyrophosphatase (n-terminal core)"/>
    <property type="match status" value="1"/>
</dbReference>
<dbReference type="RefSeq" id="WP_003323441.1">
    <property type="nucleotide sequence ID" value="NZ_ALPT02000119.1"/>
</dbReference>
<evidence type="ECO:0000313" key="4">
    <source>
        <dbReference type="EMBL" id="THG89233.1"/>
    </source>
</evidence>
<dbReference type="EMBL" id="JALP01000253">
    <property type="protein sequence ID" value="THG89233.1"/>
    <property type="molecule type" value="Genomic_DNA"/>
</dbReference>
<dbReference type="PANTHER" id="PTHR47618">
    <property type="entry name" value="BIFUNCTIONAL OLIGORIBONUCLEASE AND PAP PHOSPHATASE NRNA"/>
    <property type="match status" value="1"/>
</dbReference>
<dbReference type="Proteomes" id="UP000002754">
    <property type="component" value="Unassembled WGS sequence"/>
</dbReference>
<dbReference type="InterPro" id="IPR038763">
    <property type="entry name" value="DHH_sf"/>
</dbReference>
<dbReference type="AlphaFoldDB" id="A0A094XA24"/>
<dbReference type="SUPFAM" id="SSF64182">
    <property type="entry name" value="DHH phosphoesterases"/>
    <property type="match status" value="1"/>
</dbReference>
<accession>A0A094XA24</accession>
<sequence>MIKTIEEQILKYKTIIIHRHQRPDPDALGSQIGLKKLIQALDPTKHVYAVGEVEDSLGFLGEMDQIEDDKYNGALVLVLDTANQERISDDRYQLGDKLIKIDHHPPEDQYGDWNWVDTNMSSTSEMIVALIEASSVFEKGFTSEVALPLYAGIVGDTGRFMYNNTTKATHLRTGKLVEAGIDQPKFYSALHRKALKTTRLEGYVLQHFIYHDQGVGEMRLTNDILAQFDLTANESSQLVNVFSSVEGLKAWVFFVEDEDKIRVRLRSKGPIINELAKEYNGGGHPMASGATVYSFEEADQLVKKLKLLSAEFNEKTSR</sequence>
<dbReference type="InterPro" id="IPR001667">
    <property type="entry name" value="DDH_dom"/>
</dbReference>
<reference evidence="3 5" key="1">
    <citation type="journal article" date="2014" name="Genome Announc.">
        <title>Draft Genome Sequence of Bacillus alcalophilus AV1934, a Classic Alkaliphile Isolated from Human Feces in 1934.</title>
        <authorList>
            <person name="Attie O."/>
            <person name="Jayaprakash A."/>
            <person name="Shah H."/>
            <person name="Paulsen I.T."/>
            <person name="Morino M."/>
            <person name="Takahashi Y."/>
            <person name="Narumi I."/>
            <person name="Sachidanandam R."/>
            <person name="Satoh K."/>
            <person name="Ito M."/>
            <person name="Krulwich T.A."/>
        </authorList>
    </citation>
    <scope>NUCLEOTIDE SEQUENCE [LARGE SCALE GENOMIC DNA]</scope>
    <source>
        <strain evidence="3 5">AV1934</strain>
    </source>
</reference>
<proteinExistence type="predicted"/>
<dbReference type="STRING" id="1218173.BALCAV_0221235"/>
<dbReference type="GO" id="GO:0003676">
    <property type="term" value="F:nucleic acid binding"/>
    <property type="evidence" value="ECO:0007669"/>
    <property type="project" value="InterPro"/>
</dbReference>
<dbReference type="eggNOG" id="COG0618">
    <property type="taxonomic scope" value="Bacteria"/>
</dbReference>
<dbReference type="Gene3D" id="3.10.310.30">
    <property type="match status" value="1"/>
</dbReference>
<keyword evidence="5" id="KW-1185">Reference proteome</keyword>
<name>A0A094XA24_ALKAL</name>
<reference evidence="4 6" key="2">
    <citation type="submission" date="2014-01" db="EMBL/GenBank/DDBJ databases">
        <title>Draft genome sequencing of Bacillus alcalophilus CGMCC 1.3604.</title>
        <authorList>
            <person name="Yang J."/>
            <person name="Diao L."/>
            <person name="Yang S."/>
        </authorList>
    </citation>
    <scope>NUCLEOTIDE SEQUENCE [LARGE SCALE GENOMIC DNA]</scope>
    <source>
        <strain evidence="4 6">CGMCC 1.3604</strain>
    </source>
</reference>
<organism evidence="3 5">
    <name type="scientific">Alkalihalobacillus alcalophilus ATCC 27647 = CGMCC 1.3604</name>
    <dbReference type="NCBI Taxonomy" id="1218173"/>
    <lineage>
        <taxon>Bacteria</taxon>
        <taxon>Bacillati</taxon>
        <taxon>Bacillota</taxon>
        <taxon>Bacilli</taxon>
        <taxon>Bacillales</taxon>
        <taxon>Bacillaceae</taxon>
        <taxon>Alkalihalobacillus</taxon>
    </lineage>
</organism>
<dbReference type="OrthoDB" id="9803668at2"/>
<dbReference type="Pfam" id="PF01368">
    <property type="entry name" value="DHH"/>
    <property type="match status" value="1"/>
</dbReference>